<reference evidence="18 19" key="1">
    <citation type="journal article" date="2016" name="Nat. Commun.">
        <title>Thousands of microbial genomes shed light on interconnected biogeochemical processes in an aquifer system.</title>
        <authorList>
            <person name="Anantharaman K."/>
            <person name="Brown C.T."/>
            <person name="Hug L.A."/>
            <person name="Sharon I."/>
            <person name="Castelle C.J."/>
            <person name="Probst A.J."/>
            <person name="Thomas B.C."/>
            <person name="Singh A."/>
            <person name="Wilkins M.J."/>
            <person name="Karaoz U."/>
            <person name="Brodie E.L."/>
            <person name="Williams K.H."/>
            <person name="Hubbard S.S."/>
            <person name="Banfield J.F."/>
        </authorList>
    </citation>
    <scope>NUCLEOTIDE SEQUENCE [LARGE SCALE GENOMIC DNA]</scope>
</reference>
<comment type="similarity">
    <text evidence="14">Belongs to the MurCDEF family.</text>
</comment>
<dbReference type="Gene3D" id="3.40.1190.10">
    <property type="entry name" value="Mur-like, catalytic domain"/>
    <property type="match status" value="1"/>
</dbReference>
<keyword evidence="8 14" id="KW-0067">ATP-binding</keyword>
<evidence type="ECO:0000256" key="6">
    <source>
        <dbReference type="ARBA" id="ARBA00022618"/>
    </source>
</evidence>
<dbReference type="Pfam" id="PF01225">
    <property type="entry name" value="Mur_ligase"/>
    <property type="match status" value="1"/>
</dbReference>
<evidence type="ECO:0000256" key="8">
    <source>
        <dbReference type="ARBA" id="ARBA00022840"/>
    </source>
</evidence>
<dbReference type="InterPro" id="IPR036565">
    <property type="entry name" value="Mur-like_cat_sf"/>
</dbReference>
<dbReference type="Proteomes" id="UP000176420">
    <property type="component" value="Unassembled WGS sequence"/>
</dbReference>
<dbReference type="SUPFAM" id="SSF53623">
    <property type="entry name" value="MurD-like peptide ligases, catalytic domain"/>
    <property type="match status" value="1"/>
</dbReference>
<dbReference type="NCBIfam" id="TIGR01082">
    <property type="entry name" value="murC"/>
    <property type="match status" value="1"/>
</dbReference>
<evidence type="ECO:0000313" key="19">
    <source>
        <dbReference type="Proteomes" id="UP000176420"/>
    </source>
</evidence>
<keyword evidence="10 14" id="KW-0573">Peptidoglycan synthesis</keyword>
<name>A0A1G2BGT5_9BACT</name>
<keyword evidence="7 14" id="KW-0547">Nucleotide-binding</keyword>
<evidence type="ECO:0000259" key="17">
    <source>
        <dbReference type="Pfam" id="PF08245"/>
    </source>
</evidence>
<evidence type="ECO:0000259" key="16">
    <source>
        <dbReference type="Pfam" id="PF02875"/>
    </source>
</evidence>
<evidence type="ECO:0000256" key="11">
    <source>
        <dbReference type="ARBA" id="ARBA00023306"/>
    </source>
</evidence>
<evidence type="ECO:0000256" key="12">
    <source>
        <dbReference type="ARBA" id="ARBA00023316"/>
    </source>
</evidence>
<dbReference type="InterPro" id="IPR013221">
    <property type="entry name" value="Mur_ligase_cen"/>
</dbReference>
<dbReference type="HAMAP" id="MF_00046">
    <property type="entry name" value="MurC"/>
    <property type="match status" value="1"/>
</dbReference>
<comment type="catalytic activity">
    <reaction evidence="13 14">
        <text>UDP-N-acetyl-alpha-D-muramate + L-alanine + ATP = UDP-N-acetyl-alpha-D-muramoyl-L-alanine + ADP + phosphate + H(+)</text>
        <dbReference type="Rhea" id="RHEA:23372"/>
        <dbReference type="ChEBI" id="CHEBI:15378"/>
        <dbReference type="ChEBI" id="CHEBI:30616"/>
        <dbReference type="ChEBI" id="CHEBI:43474"/>
        <dbReference type="ChEBI" id="CHEBI:57972"/>
        <dbReference type="ChEBI" id="CHEBI:70757"/>
        <dbReference type="ChEBI" id="CHEBI:83898"/>
        <dbReference type="ChEBI" id="CHEBI:456216"/>
        <dbReference type="EC" id="6.3.2.8"/>
    </reaction>
</comment>
<dbReference type="GO" id="GO:0005737">
    <property type="term" value="C:cytoplasm"/>
    <property type="evidence" value="ECO:0007669"/>
    <property type="project" value="UniProtKB-SubCell"/>
</dbReference>
<dbReference type="Pfam" id="PF08245">
    <property type="entry name" value="Mur_ligase_M"/>
    <property type="match status" value="1"/>
</dbReference>
<dbReference type="Gene3D" id="3.90.190.20">
    <property type="entry name" value="Mur ligase, C-terminal domain"/>
    <property type="match status" value="1"/>
</dbReference>
<dbReference type="InterPro" id="IPR004101">
    <property type="entry name" value="Mur_ligase_C"/>
</dbReference>
<comment type="function">
    <text evidence="14">Cell wall formation.</text>
</comment>
<dbReference type="PANTHER" id="PTHR43445:SF3">
    <property type="entry name" value="UDP-N-ACETYLMURAMATE--L-ALANINE LIGASE"/>
    <property type="match status" value="1"/>
</dbReference>
<evidence type="ECO:0000256" key="3">
    <source>
        <dbReference type="ARBA" id="ARBA00012211"/>
    </source>
</evidence>
<dbReference type="GO" id="GO:0005524">
    <property type="term" value="F:ATP binding"/>
    <property type="evidence" value="ECO:0007669"/>
    <property type="project" value="UniProtKB-UniRule"/>
</dbReference>
<dbReference type="PANTHER" id="PTHR43445">
    <property type="entry name" value="UDP-N-ACETYLMURAMATE--L-ALANINE LIGASE-RELATED"/>
    <property type="match status" value="1"/>
</dbReference>
<dbReference type="Pfam" id="PF02875">
    <property type="entry name" value="Mur_ligase_C"/>
    <property type="match status" value="1"/>
</dbReference>
<evidence type="ECO:0000256" key="9">
    <source>
        <dbReference type="ARBA" id="ARBA00022960"/>
    </source>
</evidence>
<dbReference type="EC" id="6.3.2.8" evidence="3 14"/>
<dbReference type="Gene3D" id="3.40.50.720">
    <property type="entry name" value="NAD(P)-binding Rossmann-like Domain"/>
    <property type="match status" value="1"/>
</dbReference>
<evidence type="ECO:0000313" key="18">
    <source>
        <dbReference type="EMBL" id="OGY88384.1"/>
    </source>
</evidence>
<gene>
    <name evidence="14" type="primary">murC</name>
    <name evidence="18" type="ORF">A2319_05095</name>
</gene>
<dbReference type="GO" id="GO:0009252">
    <property type="term" value="P:peptidoglycan biosynthetic process"/>
    <property type="evidence" value="ECO:0007669"/>
    <property type="project" value="UniProtKB-UniRule"/>
</dbReference>
<dbReference type="InterPro" id="IPR050061">
    <property type="entry name" value="MurCDEF_pg_biosynth"/>
</dbReference>
<keyword evidence="6 14" id="KW-0132">Cell division</keyword>
<keyword evidence="4 14" id="KW-0963">Cytoplasm</keyword>
<proteinExistence type="inferred from homology"/>
<keyword evidence="9 14" id="KW-0133">Cell shape</keyword>
<evidence type="ECO:0000256" key="7">
    <source>
        <dbReference type="ARBA" id="ARBA00022741"/>
    </source>
</evidence>
<dbReference type="GO" id="GO:0008763">
    <property type="term" value="F:UDP-N-acetylmuramate-L-alanine ligase activity"/>
    <property type="evidence" value="ECO:0007669"/>
    <property type="project" value="UniProtKB-UniRule"/>
</dbReference>
<evidence type="ECO:0000256" key="4">
    <source>
        <dbReference type="ARBA" id="ARBA00022490"/>
    </source>
</evidence>
<comment type="caution">
    <text evidence="18">The sequence shown here is derived from an EMBL/GenBank/DDBJ whole genome shotgun (WGS) entry which is preliminary data.</text>
</comment>
<evidence type="ECO:0000256" key="5">
    <source>
        <dbReference type="ARBA" id="ARBA00022598"/>
    </source>
</evidence>
<organism evidence="18 19">
    <name type="scientific">Candidatus Kerfeldbacteria bacterium RIFOXYB2_FULL_38_14</name>
    <dbReference type="NCBI Taxonomy" id="1798547"/>
    <lineage>
        <taxon>Bacteria</taxon>
        <taxon>Candidatus Kerfeldiibacteriota</taxon>
    </lineage>
</organism>
<evidence type="ECO:0000256" key="10">
    <source>
        <dbReference type="ARBA" id="ARBA00022984"/>
    </source>
</evidence>
<feature type="domain" description="Mur ligase C-terminal" evidence="16">
    <location>
        <begin position="307"/>
        <end position="439"/>
    </location>
</feature>
<dbReference type="AlphaFoldDB" id="A0A1G2BGT5"/>
<feature type="binding site" evidence="14">
    <location>
        <begin position="115"/>
        <end position="121"/>
    </location>
    <ligand>
        <name>ATP</name>
        <dbReference type="ChEBI" id="CHEBI:30616"/>
    </ligand>
</feature>
<sequence length="450" mass="50398">MNLVQAKKIYFCGIGGIGMSALAQLLNKEGKTVFGSDLVSSTIIKNLKKQNIKVTIQQSGSVLAKDTDLLIYSSAVPAHHPERQKAKILGIASLSYFEALGQYSQQFEKVIAISGTHGKSTTTAMIASVLIAAKLDPTVIVGSIMKELKSNARAGQKKYLVVEACEHQEHMLQLHPQMIVLTNIEEDHLDYYHNLDHIVMAFQKYINHLPADGILIKNNDDSESRDLGCDCRLVTYGLENTAEYTATEVCTLKKQQHFVSLGSEFILNIPGRFNVANAMACIAACRVLGIKDSVMQITLAKFRGIWRRFEAIGKYRGATVISDYAHHPTAIHSTIRAAREFYPKQRIVLVFQPHQRSRTQKLFDKFVNCFTEADFVIIQEIYDVAGREDQKIRISSQDLVKAIEKKGKYAFYTKTVTQTRHKIDEVLDKNDVLLIMGAGDIYKLGEKLVL</sequence>
<dbReference type="UniPathway" id="UPA00219"/>
<feature type="domain" description="Mur ligase central" evidence="17">
    <location>
        <begin position="113"/>
        <end position="285"/>
    </location>
</feature>
<dbReference type="SUPFAM" id="SSF51984">
    <property type="entry name" value="MurCD N-terminal domain"/>
    <property type="match status" value="1"/>
</dbReference>
<evidence type="ECO:0000256" key="14">
    <source>
        <dbReference type="HAMAP-Rule" id="MF_00046"/>
    </source>
</evidence>
<evidence type="ECO:0000256" key="1">
    <source>
        <dbReference type="ARBA" id="ARBA00004496"/>
    </source>
</evidence>
<dbReference type="EMBL" id="MHKI01000001">
    <property type="protein sequence ID" value="OGY88384.1"/>
    <property type="molecule type" value="Genomic_DNA"/>
</dbReference>
<dbReference type="GO" id="GO:0008360">
    <property type="term" value="P:regulation of cell shape"/>
    <property type="evidence" value="ECO:0007669"/>
    <property type="project" value="UniProtKB-KW"/>
</dbReference>
<dbReference type="GO" id="GO:0071555">
    <property type="term" value="P:cell wall organization"/>
    <property type="evidence" value="ECO:0007669"/>
    <property type="project" value="UniProtKB-KW"/>
</dbReference>
<dbReference type="GO" id="GO:0051301">
    <property type="term" value="P:cell division"/>
    <property type="evidence" value="ECO:0007669"/>
    <property type="project" value="UniProtKB-KW"/>
</dbReference>
<evidence type="ECO:0000259" key="15">
    <source>
        <dbReference type="Pfam" id="PF01225"/>
    </source>
</evidence>
<evidence type="ECO:0000256" key="2">
    <source>
        <dbReference type="ARBA" id="ARBA00004752"/>
    </source>
</evidence>
<keyword evidence="12 14" id="KW-0961">Cell wall biogenesis/degradation</keyword>
<accession>A0A1G2BGT5</accession>
<evidence type="ECO:0000256" key="13">
    <source>
        <dbReference type="ARBA" id="ARBA00047833"/>
    </source>
</evidence>
<keyword evidence="11 14" id="KW-0131">Cell cycle</keyword>
<protein>
    <recommendedName>
        <fullName evidence="3 14">UDP-N-acetylmuramate--L-alanine ligase</fullName>
        <ecNumber evidence="3 14">6.3.2.8</ecNumber>
    </recommendedName>
    <alternativeName>
        <fullName evidence="14">UDP-N-acetylmuramoyl-L-alanine synthetase</fullName>
    </alternativeName>
</protein>
<comment type="pathway">
    <text evidence="2 14">Cell wall biogenesis; peptidoglycan biosynthesis.</text>
</comment>
<keyword evidence="5 14" id="KW-0436">Ligase</keyword>
<feature type="domain" description="Mur ligase N-terminal catalytic" evidence="15">
    <location>
        <begin position="8"/>
        <end position="107"/>
    </location>
</feature>
<dbReference type="InterPro" id="IPR005758">
    <property type="entry name" value="UDP-N-AcMur_Ala_ligase_MurC"/>
</dbReference>
<dbReference type="InterPro" id="IPR036615">
    <property type="entry name" value="Mur_ligase_C_dom_sf"/>
</dbReference>
<dbReference type="SUPFAM" id="SSF53244">
    <property type="entry name" value="MurD-like peptide ligases, peptide-binding domain"/>
    <property type="match status" value="1"/>
</dbReference>
<comment type="subcellular location">
    <subcellularLocation>
        <location evidence="1 14">Cytoplasm</location>
    </subcellularLocation>
</comment>
<dbReference type="InterPro" id="IPR000713">
    <property type="entry name" value="Mur_ligase_N"/>
</dbReference>